<gene>
    <name evidence="1" type="ORF">ARMGADRAFT_1021749</name>
</gene>
<accession>A0A2H3C7M0</accession>
<dbReference type="AlphaFoldDB" id="A0A2H3C7M0"/>
<reference evidence="2" key="1">
    <citation type="journal article" date="2017" name="Nat. Ecol. Evol.">
        <title>Genome expansion and lineage-specific genetic innovations in the forest pathogenic fungi Armillaria.</title>
        <authorList>
            <person name="Sipos G."/>
            <person name="Prasanna A.N."/>
            <person name="Walter M.C."/>
            <person name="O'Connor E."/>
            <person name="Balint B."/>
            <person name="Krizsan K."/>
            <person name="Kiss B."/>
            <person name="Hess J."/>
            <person name="Varga T."/>
            <person name="Slot J."/>
            <person name="Riley R."/>
            <person name="Boka B."/>
            <person name="Rigling D."/>
            <person name="Barry K."/>
            <person name="Lee J."/>
            <person name="Mihaltcheva S."/>
            <person name="LaButti K."/>
            <person name="Lipzen A."/>
            <person name="Waldron R."/>
            <person name="Moloney N.M."/>
            <person name="Sperisen C."/>
            <person name="Kredics L."/>
            <person name="Vagvoelgyi C."/>
            <person name="Patrignani A."/>
            <person name="Fitzpatrick D."/>
            <person name="Nagy I."/>
            <person name="Doyle S."/>
            <person name="Anderson J.B."/>
            <person name="Grigoriev I.V."/>
            <person name="Gueldener U."/>
            <person name="Muensterkoetter M."/>
            <person name="Nagy L.G."/>
        </authorList>
    </citation>
    <scope>NUCLEOTIDE SEQUENCE [LARGE SCALE GENOMIC DNA]</scope>
    <source>
        <strain evidence="2">Ar21-2</strain>
    </source>
</reference>
<dbReference type="EMBL" id="KZ293834">
    <property type="protein sequence ID" value="PBK79071.1"/>
    <property type="molecule type" value="Genomic_DNA"/>
</dbReference>
<keyword evidence="2" id="KW-1185">Reference proteome</keyword>
<dbReference type="Proteomes" id="UP000217790">
    <property type="component" value="Unassembled WGS sequence"/>
</dbReference>
<proteinExistence type="predicted"/>
<evidence type="ECO:0000313" key="2">
    <source>
        <dbReference type="Proteomes" id="UP000217790"/>
    </source>
</evidence>
<name>A0A2H3C7M0_ARMGA</name>
<organism evidence="1 2">
    <name type="scientific">Armillaria gallica</name>
    <name type="common">Bulbous honey fungus</name>
    <name type="synonym">Armillaria bulbosa</name>
    <dbReference type="NCBI Taxonomy" id="47427"/>
    <lineage>
        <taxon>Eukaryota</taxon>
        <taxon>Fungi</taxon>
        <taxon>Dikarya</taxon>
        <taxon>Basidiomycota</taxon>
        <taxon>Agaricomycotina</taxon>
        <taxon>Agaricomycetes</taxon>
        <taxon>Agaricomycetidae</taxon>
        <taxon>Agaricales</taxon>
        <taxon>Marasmiineae</taxon>
        <taxon>Physalacriaceae</taxon>
        <taxon>Armillaria</taxon>
    </lineage>
</organism>
<sequence>MEAVDEEVAEEVAEIPVDVAPADEPEGYMVMIDNFVMEAVDEVAEEVADIPADVAVAGEPEGYPVQTSQKNRAIVSKTAVTRIPITMDKTDMLAQRS</sequence>
<protein>
    <submittedName>
        <fullName evidence="1">Uncharacterized protein</fullName>
    </submittedName>
</protein>
<dbReference type="InParanoid" id="A0A2H3C7M0"/>
<evidence type="ECO:0000313" key="1">
    <source>
        <dbReference type="EMBL" id="PBK79071.1"/>
    </source>
</evidence>